<dbReference type="InterPro" id="IPR003726">
    <property type="entry name" value="HCY_dom"/>
</dbReference>
<protein>
    <submittedName>
        <fullName evidence="6">Homocysteine S-methyltransferase family protein</fullName>
    </submittedName>
</protein>
<dbReference type="Gene3D" id="3.20.20.330">
    <property type="entry name" value="Homocysteine-binding-like domain"/>
    <property type="match status" value="1"/>
</dbReference>
<name>A0ABV5JIL4_9RHOB</name>
<comment type="caution">
    <text evidence="6">The sequence shown here is derived from an EMBL/GenBank/DDBJ whole genome shotgun (WGS) entry which is preliminary data.</text>
</comment>
<comment type="cofactor">
    <cofactor evidence="3">
        <name>Zn(2+)</name>
        <dbReference type="ChEBI" id="CHEBI:29105"/>
    </cofactor>
</comment>
<feature type="domain" description="Hcy-binding" evidence="5">
    <location>
        <begin position="6"/>
        <end position="313"/>
    </location>
</feature>
<dbReference type="Proteomes" id="UP001589683">
    <property type="component" value="Unassembled WGS sequence"/>
</dbReference>
<dbReference type="Pfam" id="PF02574">
    <property type="entry name" value="S-methyl_trans"/>
    <property type="match status" value="1"/>
</dbReference>
<organism evidence="6 7">
    <name type="scientific">Pseudohalocynthiibacter aestuariivivens</name>
    <dbReference type="NCBI Taxonomy" id="1591409"/>
    <lineage>
        <taxon>Bacteria</taxon>
        <taxon>Pseudomonadati</taxon>
        <taxon>Pseudomonadota</taxon>
        <taxon>Alphaproteobacteria</taxon>
        <taxon>Rhodobacterales</taxon>
        <taxon>Paracoccaceae</taxon>
        <taxon>Pseudohalocynthiibacter</taxon>
    </lineage>
</organism>
<evidence type="ECO:0000256" key="4">
    <source>
        <dbReference type="SAM" id="MobiDB-lite"/>
    </source>
</evidence>
<dbReference type="EMBL" id="JBHMEA010000039">
    <property type="protein sequence ID" value="MFB9232533.1"/>
    <property type="molecule type" value="Genomic_DNA"/>
</dbReference>
<keyword evidence="3" id="KW-0479">Metal-binding</keyword>
<sequence length="319" mass="35307">MTTPKYRKNLPLLDGRRFLTDGGLETVLIFNEGFELPLFAAFTLLKDQKGVAAIKRYFAKFCDIARTNGTGFILDTPTWRASKRWADELGYSDVALRAAHEDAVTLMNEIRDANETETTPYIVNGVVGPNDDGYNPNSFMTAKEAENYHATQIAYLDSSGVDMITALTMTYVEEAIGIAKAARARNIPCVISFTVETDGRLPSGQTLKDAIQQVDIETDNAPIYFMINCAHPDHFVDAIANNESWLERIRGVRANASRMSHEELDNSEELDNGDPQELGNDVVGLTELLPNLTVFGGCCGTDHRHIEAMARSCRHEHAA</sequence>
<keyword evidence="2 3" id="KW-0808">Transferase</keyword>
<feature type="binding site" evidence="3">
    <location>
        <position position="298"/>
    </location>
    <ligand>
        <name>Zn(2+)</name>
        <dbReference type="ChEBI" id="CHEBI:29105"/>
    </ligand>
</feature>
<keyword evidence="1 3" id="KW-0489">Methyltransferase</keyword>
<feature type="binding site" evidence="3">
    <location>
        <position position="299"/>
    </location>
    <ligand>
        <name>Zn(2+)</name>
        <dbReference type="ChEBI" id="CHEBI:29105"/>
    </ligand>
</feature>
<gene>
    <name evidence="6" type="ORF">ACFFUT_12130</name>
</gene>
<reference evidence="6 7" key="1">
    <citation type="submission" date="2024-09" db="EMBL/GenBank/DDBJ databases">
        <authorList>
            <person name="Sun Q."/>
            <person name="Mori K."/>
        </authorList>
    </citation>
    <scope>NUCLEOTIDE SEQUENCE [LARGE SCALE GENOMIC DNA]</scope>
    <source>
        <strain evidence="6 7">CECT 8726</strain>
    </source>
</reference>
<evidence type="ECO:0000256" key="1">
    <source>
        <dbReference type="ARBA" id="ARBA00022603"/>
    </source>
</evidence>
<dbReference type="PROSITE" id="PS50970">
    <property type="entry name" value="HCY"/>
    <property type="match status" value="1"/>
</dbReference>
<dbReference type="SUPFAM" id="SSF82282">
    <property type="entry name" value="Homocysteine S-methyltransferase"/>
    <property type="match status" value="1"/>
</dbReference>
<feature type="binding site" evidence="3">
    <location>
        <position position="229"/>
    </location>
    <ligand>
        <name>Zn(2+)</name>
        <dbReference type="ChEBI" id="CHEBI:29105"/>
    </ligand>
</feature>
<evidence type="ECO:0000313" key="6">
    <source>
        <dbReference type="EMBL" id="MFB9232533.1"/>
    </source>
</evidence>
<feature type="compositionally biased region" description="Acidic residues" evidence="4">
    <location>
        <begin position="265"/>
        <end position="274"/>
    </location>
</feature>
<feature type="region of interest" description="Disordered" evidence="4">
    <location>
        <begin position="257"/>
        <end position="279"/>
    </location>
</feature>
<proteinExistence type="predicted"/>
<evidence type="ECO:0000313" key="7">
    <source>
        <dbReference type="Proteomes" id="UP001589683"/>
    </source>
</evidence>
<dbReference type="InterPro" id="IPR036589">
    <property type="entry name" value="HCY_dom_sf"/>
</dbReference>
<keyword evidence="7" id="KW-1185">Reference proteome</keyword>
<evidence type="ECO:0000256" key="3">
    <source>
        <dbReference type="PROSITE-ProRule" id="PRU00333"/>
    </source>
</evidence>
<evidence type="ECO:0000256" key="2">
    <source>
        <dbReference type="ARBA" id="ARBA00022679"/>
    </source>
</evidence>
<evidence type="ECO:0000259" key="5">
    <source>
        <dbReference type="PROSITE" id="PS50970"/>
    </source>
</evidence>
<dbReference type="PANTHER" id="PTHR11103">
    <property type="entry name" value="SLR1189 PROTEIN"/>
    <property type="match status" value="1"/>
</dbReference>
<keyword evidence="3" id="KW-0862">Zinc</keyword>
<dbReference type="RefSeq" id="WP_213887838.1">
    <property type="nucleotide sequence ID" value="NZ_JAGFNU010000002.1"/>
</dbReference>
<dbReference type="PANTHER" id="PTHR11103:SF18">
    <property type="entry name" value="SLR1189 PROTEIN"/>
    <property type="match status" value="1"/>
</dbReference>
<accession>A0ABV5JIL4</accession>